<name>A0A9P9JBP9_9HYPO</name>
<proteinExistence type="predicted"/>
<protein>
    <submittedName>
        <fullName evidence="2">Uncharacterized protein</fullName>
    </submittedName>
</protein>
<evidence type="ECO:0000256" key="1">
    <source>
        <dbReference type="SAM" id="MobiDB-lite"/>
    </source>
</evidence>
<evidence type="ECO:0000313" key="2">
    <source>
        <dbReference type="EMBL" id="KAH7150260.1"/>
    </source>
</evidence>
<feature type="region of interest" description="Disordered" evidence="1">
    <location>
        <begin position="76"/>
        <end position="97"/>
    </location>
</feature>
<organism evidence="2 3">
    <name type="scientific">Dactylonectria estremocensis</name>
    <dbReference type="NCBI Taxonomy" id="1079267"/>
    <lineage>
        <taxon>Eukaryota</taxon>
        <taxon>Fungi</taxon>
        <taxon>Dikarya</taxon>
        <taxon>Ascomycota</taxon>
        <taxon>Pezizomycotina</taxon>
        <taxon>Sordariomycetes</taxon>
        <taxon>Hypocreomycetidae</taxon>
        <taxon>Hypocreales</taxon>
        <taxon>Nectriaceae</taxon>
        <taxon>Dactylonectria</taxon>
    </lineage>
</organism>
<gene>
    <name evidence="2" type="ORF">B0J13DRAFT_523320</name>
</gene>
<sequence length="144" mass="16379">MSHRQPWMHVFLGTSRAGATWQASQAASYGRQRTQKPGARVSLAWDRDRDRGQIWDGPTTTPQDFRCRRSISAGRLGCETKTARRAKRTHAKRHGNAMRSMMKRRAFGAFIFSGGHRDAASAKTSKKPRWLGSAFRPWHHLGFD</sequence>
<comment type="caution">
    <text evidence="2">The sequence shown here is derived from an EMBL/GenBank/DDBJ whole genome shotgun (WGS) entry which is preliminary data.</text>
</comment>
<feature type="compositionally biased region" description="Basic residues" evidence="1">
    <location>
        <begin position="83"/>
        <end position="97"/>
    </location>
</feature>
<keyword evidence="3" id="KW-1185">Reference proteome</keyword>
<accession>A0A9P9JBP9</accession>
<feature type="region of interest" description="Disordered" evidence="1">
    <location>
        <begin position="26"/>
        <end position="45"/>
    </location>
</feature>
<dbReference type="AlphaFoldDB" id="A0A9P9JBP9"/>
<dbReference type="EMBL" id="JAGMUU010000006">
    <property type="protein sequence ID" value="KAH7150260.1"/>
    <property type="molecule type" value="Genomic_DNA"/>
</dbReference>
<reference evidence="2" key="1">
    <citation type="journal article" date="2021" name="Nat. Commun.">
        <title>Genetic determinants of endophytism in the Arabidopsis root mycobiome.</title>
        <authorList>
            <person name="Mesny F."/>
            <person name="Miyauchi S."/>
            <person name="Thiergart T."/>
            <person name="Pickel B."/>
            <person name="Atanasova L."/>
            <person name="Karlsson M."/>
            <person name="Huettel B."/>
            <person name="Barry K.W."/>
            <person name="Haridas S."/>
            <person name="Chen C."/>
            <person name="Bauer D."/>
            <person name="Andreopoulos W."/>
            <person name="Pangilinan J."/>
            <person name="LaButti K."/>
            <person name="Riley R."/>
            <person name="Lipzen A."/>
            <person name="Clum A."/>
            <person name="Drula E."/>
            <person name="Henrissat B."/>
            <person name="Kohler A."/>
            <person name="Grigoriev I.V."/>
            <person name="Martin F.M."/>
            <person name="Hacquard S."/>
        </authorList>
    </citation>
    <scope>NUCLEOTIDE SEQUENCE</scope>
    <source>
        <strain evidence="2">MPI-CAGE-AT-0021</strain>
    </source>
</reference>
<evidence type="ECO:0000313" key="3">
    <source>
        <dbReference type="Proteomes" id="UP000717696"/>
    </source>
</evidence>
<dbReference type="Proteomes" id="UP000717696">
    <property type="component" value="Unassembled WGS sequence"/>
</dbReference>